<dbReference type="GO" id="GO:0060326">
    <property type="term" value="P:cell chemotaxis"/>
    <property type="evidence" value="ECO:0007669"/>
    <property type="project" value="TreeGrafter"/>
</dbReference>
<evidence type="ECO:0000256" key="2">
    <source>
        <dbReference type="ARBA" id="ARBA00007371"/>
    </source>
</evidence>
<evidence type="ECO:0000256" key="8">
    <source>
        <dbReference type="ARBA" id="ARBA00023157"/>
    </source>
</evidence>
<dbReference type="InterPro" id="IPR001855">
    <property type="entry name" value="Defensin_beta-like"/>
</dbReference>
<dbReference type="GO" id="GO:0042056">
    <property type="term" value="F:chemoattractant activity"/>
    <property type="evidence" value="ECO:0007669"/>
    <property type="project" value="TreeGrafter"/>
</dbReference>
<dbReference type="PANTHER" id="PTHR20515">
    <property type="entry name" value="BETA-DEFENSIN"/>
    <property type="match status" value="1"/>
</dbReference>
<keyword evidence="6" id="KW-0211">Defensin</keyword>
<name>A0A3G1AYB9_9PASS</name>
<proteinExistence type="inferred from homology"/>
<evidence type="ECO:0000256" key="4">
    <source>
        <dbReference type="ARBA" id="ARBA00022529"/>
    </source>
</evidence>
<dbReference type="SUPFAM" id="SSF57392">
    <property type="entry name" value="Defensin-like"/>
    <property type="match status" value="1"/>
</dbReference>
<keyword evidence="7" id="KW-0044">Antibiotic</keyword>
<keyword evidence="8" id="KW-1015">Disulfide bond</keyword>
<accession>A0A3G1AYB9</accession>
<evidence type="ECO:0000256" key="6">
    <source>
        <dbReference type="ARBA" id="ARBA00022940"/>
    </source>
</evidence>
<keyword evidence="5 9" id="KW-0732">Signal</keyword>
<feature type="chain" id="PRO_5018313597" evidence="9">
    <location>
        <begin position="21"/>
        <end position="56"/>
    </location>
</feature>
<dbReference type="GO" id="GO:0005615">
    <property type="term" value="C:extracellular space"/>
    <property type="evidence" value="ECO:0007669"/>
    <property type="project" value="TreeGrafter"/>
</dbReference>
<dbReference type="PANTHER" id="PTHR20515:SF20">
    <property type="entry name" value="GALLINACIN-1-RELATED"/>
    <property type="match status" value="1"/>
</dbReference>
<evidence type="ECO:0000256" key="7">
    <source>
        <dbReference type="ARBA" id="ARBA00023022"/>
    </source>
</evidence>
<dbReference type="GO" id="GO:0031731">
    <property type="term" value="F:CCR6 chemokine receptor binding"/>
    <property type="evidence" value="ECO:0007669"/>
    <property type="project" value="TreeGrafter"/>
</dbReference>
<comment type="subcellular location">
    <subcellularLocation>
        <location evidence="1">Secreted</location>
    </subcellularLocation>
</comment>
<dbReference type="EMBL" id="KJ777687">
    <property type="protein sequence ID" value="AJW76475.1"/>
    <property type="molecule type" value="Genomic_DNA"/>
</dbReference>
<feature type="signal peptide" evidence="9">
    <location>
        <begin position="1"/>
        <end position="20"/>
    </location>
</feature>
<protein>
    <submittedName>
        <fullName evidence="11">Beta-defensin 116</fullName>
    </submittedName>
</protein>
<dbReference type="GO" id="GO:0042742">
    <property type="term" value="P:defense response to bacterium"/>
    <property type="evidence" value="ECO:0007669"/>
    <property type="project" value="UniProtKB-KW"/>
</dbReference>
<reference evidence="11" key="1">
    <citation type="journal article" date="2015" name="Sci. Bull.">
        <title>Genomic structure and evolution of beta-defensin genes in the golden pheasant and hwamei.</title>
        <authorList>
            <person name="Chen H."/>
            <person name="Ma M.-Y."/>
            <person name="Sun L."/>
            <person name="Fang S.-G."/>
            <person name="Wan Q.-H."/>
        </authorList>
    </citation>
    <scope>NUCLEOTIDE SEQUENCE</scope>
    <source>
        <strain evidence="11">SP1-9B6E10</strain>
    </source>
</reference>
<evidence type="ECO:0000256" key="5">
    <source>
        <dbReference type="ARBA" id="ARBA00022729"/>
    </source>
</evidence>
<evidence type="ECO:0000313" key="11">
    <source>
        <dbReference type="EMBL" id="AJW76475.1"/>
    </source>
</evidence>
<comment type="similarity">
    <text evidence="2">Belongs to the beta-defensin family.</text>
</comment>
<organism evidence="11">
    <name type="scientific">Garrulax canorus</name>
    <name type="common">Chinese hwamei</name>
    <dbReference type="NCBI Taxonomy" id="238855"/>
    <lineage>
        <taxon>Eukaryota</taxon>
        <taxon>Metazoa</taxon>
        <taxon>Chordata</taxon>
        <taxon>Craniata</taxon>
        <taxon>Vertebrata</taxon>
        <taxon>Euteleostomi</taxon>
        <taxon>Archelosauria</taxon>
        <taxon>Archosauria</taxon>
        <taxon>Dinosauria</taxon>
        <taxon>Saurischia</taxon>
        <taxon>Theropoda</taxon>
        <taxon>Coelurosauria</taxon>
        <taxon>Aves</taxon>
        <taxon>Neognathae</taxon>
        <taxon>Neoaves</taxon>
        <taxon>Telluraves</taxon>
        <taxon>Australaves</taxon>
        <taxon>Passeriformes</taxon>
        <taxon>Sylvioidea</taxon>
        <taxon>Leiothrichidae</taxon>
        <taxon>Garrulax</taxon>
    </lineage>
</organism>
<evidence type="ECO:0000256" key="1">
    <source>
        <dbReference type="ARBA" id="ARBA00004613"/>
    </source>
</evidence>
<evidence type="ECO:0000256" key="3">
    <source>
        <dbReference type="ARBA" id="ARBA00022525"/>
    </source>
</evidence>
<feature type="domain" description="Beta-defensin-like" evidence="10">
    <location>
        <begin position="22"/>
        <end position="55"/>
    </location>
</feature>
<dbReference type="Pfam" id="PF00711">
    <property type="entry name" value="Defensin_beta"/>
    <property type="match status" value="1"/>
</dbReference>
<evidence type="ECO:0000256" key="9">
    <source>
        <dbReference type="SAM" id="SignalP"/>
    </source>
</evidence>
<sequence>MKILLLLFSLILLLVQGAAGTSAQCRRRGGFCSFDGCTSQTKPIGRCSEVSVCCKR</sequence>
<dbReference type="AlphaFoldDB" id="A0A3G1AYB9"/>
<keyword evidence="3" id="KW-0964">Secreted</keyword>
<dbReference type="Gene3D" id="3.10.360.10">
    <property type="entry name" value="Antimicrobial Peptide, Beta-defensin 2, Chain A"/>
    <property type="match status" value="1"/>
</dbReference>
<keyword evidence="4" id="KW-0929">Antimicrobial</keyword>
<evidence type="ECO:0000259" key="10">
    <source>
        <dbReference type="Pfam" id="PF00711"/>
    </source>
</evidence>